<feature type="coiled-coil region" evidence="1">
    <location>
        <begin position="32"/>
        <end position="73"/>
    </location>
</feature>
<evidence type="ECO:0000256" key="1">
    <source>
        <dbReference type="SAM" id="Coils"/>
    </source>
</evidence>
<dbReference type="OrthoDB" id="2925107at2759"/>
<sequence length="588" mass="67814">MDSANLPERLRELFHSNEPLSDEDIHQTQRVRHERQSSIENLRSKLADIEAQIREMRKQKGQLMNEIAQRKKDIRACDMLLSHARFLPAEILQLIFLYALPTEVSQRHQHWASKYVDNAPISLTQVCRHWRQVALGTPELWTLFSLRTFKTSMLQVRGDAFERMVKDYFSRAGDLPKSIDFHYGLGFTPSHMNTLLPCLFNSVLVENLTLSSPHLLDTNNALNAYNRNGRLTKRLTNLKSLVLRETASANRESTFTMPFPSNQRVLSNLTQLRRVEIEHSRSADLWAPALFDFDIDADRQGLPLPWNQLTHLSIVPWITYETWSQMFKSCTSLVRGTFYIVDGGETDDTGTNLIPLLPHSNLIDLTLIQKHFTSEPFVFEAYNFPSLISLRLGAYNQPHTAKAFDWSRIRTQIFNLTTLSLYHLTWEMAVSEIVQLFLATPNLLSLAMGVSTDYNAVFEHFQIDWNGHALLPKLKELTLDCVDARYKDLEDDTLAGTTTSRSESSRFLSLTADGFSEMVKDRWRPVEEIAQIERVSLFLPRTHEPMLEAVRHSLRREVKEGLHLTVQVSERPQWDDPLLGGLTHWDDM</sequence>
<keyword evidence="1" id="KW-0175">Coiled coil</keyword>
<organism evidence="2 3">
    <name type="scientific">Coprinopsis cinerea (strain Okayama-7 / 130 / ATCC MYA-4618 / FGSC 9003)</name>
    <name type="common">Inky cap fungus</name>
    <name type="synonym">Hormographiella aspergillata</name>
    <dbReference type="NCBI Taxonomy" id="240176"/>
    <lineage>
        <taxon>Eukaryota</taxon>
        <taxon>Fungi</taxon>
        <taxon>Dikarya</taxon>
        <taxon>Basidiomycota</taxon>
        <taxon>Agaricomycotina</taxon>
        <taxon>Agaricomycetes</taxon>
        <taxon>Agaricomycetidae</taxon>
        <taxon>Agaricales</taxon>
        <taxon>Agaricineae</taxon>
        <taxon>Psathyrellaceae</taxon>
        <taxon>Coprinopsis</taxon>
    </lineage>
</organism>
<dbReference type="InParanoid" id="A8N7R9"/>
<accession>A8N7R9</accession>
<keyword evidence="3" id="KW-1185">Reference proteome</keyword>
<dbReference type="AlphaFoldDB" id="A8N7R9"/>
<dbReference type="GeneID" id="6007326"/>
<dbReference type="RefSeq" id="XP_001830875.1">
    <property type="nucleotide sequence ID" value="XM_001830823.1"/>
</dbReference>
<dbReference type="EMBL" id="AACS02000003">
    <property type="protein sequence ID" value="EAU90939.1"/>
    <property type="molecule type" value="Genomic_DNA"/>
</dbReference>
<evidence type="ECO:0000313" key="2">
    <source>
        <dbReference type="EMBL" id="EAU90939.1"/>
    </source>
</evidence>
<reference evidence="2 3" key="1">
    <citation type="journal article" date="2010" name="Proc. Natl. Acad. Sci. U.S.A.">
        <title>Insights into evolution of multicellular fungi from the assembled chromosomes of the mushroom Coprinopsis cinerea (Coprinus cinereus).</title>
        <authorList>
            <person name="Stajich J.E."/>
            <person name="Wilke S.K."/>
            <person name="Ahren D."/>
            <person name="Au C.H."/>
            <person name="Birren B.W."/>
            <person name="Borodovsky M."/>
            <person name="Burns C."/>
            <person name="Canback B."/>
            <person name="Casselton L.A."/>
            <person name="Cheng C.K."/>
            <person name="Deng J."/>
            <person name="Dietrich F.S."/>
            <person name="Fargo D.C."/>
            <person name="Farman M.L."/>
            <person name="Gathman A.C."/>
            <person name="Goldberg J."/>
            <person name="Guigo R."/>
            <person name="Hoegger P.J."/>
            <person name="Hooker J.B."/>
            <person name="Huggins A."/>
            <person name="James T.Y."/>
            <person name="Kamada T."/>
            <person name="Kilaru S."/>
            <person name="Kodira C."/>
            <person name="Kues U."/>
            <person name="Kupfer D."/>
            <person name="Kwan H.S."/>
            <person name="Lomsadze A."/>
            <person name="Li W."/>
            <person name="Lilly W.W."/>
            <person name="Ma L.J."/>
            <person name="Mackey A.J."/>
            <person name="Manning G."/>
            <person name="Martin F."/>
            <person name="Muraguchi H."/>
            <person name="Natvig D.O."/>
            <person name="Palmerini H."/>
            <person name="Ramesh M.A."/>
            <person name="Rehmeyer C.J."/>
            <person name="Roe B.A."/>
            <person name="Shenoy N."/>
            <person name="Stanke M."/>
            <person name="Ter-Hovhannisyan V."/>
            <person name="Tunlid A."/>
            <person name="Velagapudi R."/>
            <person name="Vision T.J."/>
            <person name="Zeng Q."/>
            <person name="Zolan M.E."/>
            <person name="Pukkila P.J."/>
        </authorList>
    </citation>
    <scope>NUCLEOTIDE SEQUENCE [LARGE SCALE GENOMIC DNA]</scope>
    <source>
        <strain evidence="3">Okayama-7 / 130 / ATCC MYA-4618 / FGSC 9003</strain>
    </source>
</reference>
<evidence type="ECO:0000313" key="3">
    <source>
        <dbReference type="Proteomes" id="UP000001861"/>
    </source>
</evidence>
<proteinExistence type="predicted"/>
<gene>
    <name evidence="2" type="ORF">CC1G_02326</name>
</gene>
<dbReference type="KEGG" id="cci:CC1G_02326"/>
<dbReference type="SUPFAM" id="SSF52047">
    <property type="entry name" value="RNI-like"/>
    <property type="match status" value="1"/>
</dbReference>
<protein>
    <submittedName>
        <fullName evidence="2">Uncharacterized protein</fullName>
    </submittedName>
</protein>
<dbReference type="VEuPathDB" id="FungiDB:CC1G_02326"/>
<comment type="caution">
    <text evidence="2">The sequence shown here is derived from an EMBL/GenBank/DDBJ whole genome shotgun (WGS) entry which is preliminary data.</text>
</comment>
<dbReference type="InterPro" id="IPR032675">
    <property type="entry name" value="LRR_dom_sf"/>
</dbReference>
<name>A8N7R9_COPC7</name>
<dbReference type="OMA" id="NITRGIM"/>
<dbReference type="Proteomes" id="UP000001861">
    <property type="component" value="Unassembled WGS sequence"/>
</dbReference>
<dbReference type="Gene3D" id="3.80.10.10">
    <property type="entry name" value="Ribonuclease Inhibitor"/>
    <property type="match status" value="1"/>
</dbReference>